<dbReference type="RefSeq" id="WP_168104883.1">
    <property type="nucleotide sequence ID" value="NZ_CP051215.1"/>
</dbReference>
<keyword evidence="1" id="KW-0472">Membrane</keyword>
<feature type="transmembrane region" description="Helical" evidence="1">
    <location>
        <begin position="166"/>
        <end position="188"/>
    </location>
</feature>
<feature type="transmembrane region" description="Helical" evidence="1">
    <location>
        <begin position="76"/>
        <end position="97"/>
    </location>
</feature>
<reference evidence="2 3" key="1">
    <citation type="submission" date="2020-04" db="EMBL/GenBank/DDBJ databases">
        <title>Complete genome sequence of Spiroplasma platyhelix ATCC 51748, an insect isolate.</title>
        <authorList>
            <person name="Green E.A."/>
            <person name="Klassen J.L."/>
        </authorList>
    </citation>
    <scope>NUCLEOTIDE SEQUENCE [LARGE SCALE GENOMIC DNA]</scope>
    <source>
        <strain evidence="2 3">PALS-1</strain>
    </source>
</reference>
<dbReference type="SUPFAM" id="SSF103481">
    <property type="entry name" value="Multidrug resistance efflux transporter EmrE"/>
    <property type="match status" value="1"/>
</dbReference>
<evidence type="ECO:0000256" key="1">
    <source>
        <dbReference type="SAM" id="Phobius"/>
    </source>
</evidence>
<dbReference type="Proteomes" id="UP000584587">
    <property type="component" value="Unassembled WGS sequence"/>
</dbReference>
<sequence length="378" mass="42902">MLKKNTNFLIAGGFGISAAMFYSLTPLFVFFFASSSLPITYAIFLATIQEFMSFILVGIVIGFYHWKEIQTPKTYWMNYTLLIPFGYMFGVGIYSNFLDLINKLKNGRVWIMAAVGVLAGPISMSLLMIAALYLNDGTLNNVILNTAPIYCMILSRFVLKDKINNVGLIGIIITSLLTFGMLFNFFFIKDTIDWKAILGVGLSFIAALAYAIEGTVSDYFLHNNKLHLTNYEIVTVKSFVSFWIMLIIALPVASAIDSQPLYNGWTIFKTSFDAYGWQALLVYASGITMGTGRLLYFETVKLASGTYALATQLTMLIWTPVFQILGNLWIPEIHTDRLQWFYWLWAGLILLSLFIVTFNEDIYSWYLKHVKSKSKKHK</sequence>
<organism evidence="2 3">
    <name type="scientific">Spiroplasma platyhelix PALS-1</name>
    <dbReference type="NCBI Taxonomy" id="1276218"/>
    <lineage>
        <taxon>Bacteria</taxon>
        <taxon>Bacillati</taxon>
        <taxon>Mycoplasmatota</taxon>
        <taxon>Mollicutes</taxon>
        <taxon>Entomoplasmatales</taxon>
        <taxon>Spiroplasmataceae</taxon>
        <taxon>Spiroplasma</taxon>
    </lineage>
</organism>
<evidence type="ECO:0000313" key="3">
    <source>
        <dbReference type="Proteomes" id="UP000584587"/>
    </source>
</evidence>
<protein>
    <recommendedName>
        <fullName evidence="4">EamA domain-containing protein</fullName>
    </recommendedName>
</protein>
<feature type="transmembrane region" description="Helical" evidence="1">
    <location>
        <begin position="308"/>
        <end position="330"/>
    </location>
</feature>
<feature type="transmembrane region" description="Helical" evidence="1">
    <location>
        <begin position="194"/>
        <end position="212"/>
    </location>
</feature>
<accession>A0A846TWK8</accession>
<feature type="transmembrane region" description="Helical" evidence="1">
    <location>
        <begin position="233"/>
        <end position="256"/>
    </location>
</feature>
<feature type="transmembrane region" description="Helical" evidence="1">
    <location>
        <begin position="109"/>
        <end position="133"/>
    </location>
</feature>
<keyword evidence="1" id="KW-1133">Transmembrane helix</keyword>
<comment type="caution">
    <text evidence="2">The sequence shown here is derived from an EMBL/GenBank/DDBJ whole genome shotgun (WGS) entry which is preliminary data.</text>
</comment>
<name>A0A846TWK8_9MOLU</name>
<feature type="transmembrane region" description="Helical" evidence="1">
    <location>
        <begin position="6"/>
        <end position="32"/>
    </location>
</feature>
<feature type="transmembrane region" description="Helical" evidence="1">
    <location>
        <begin position="139"/>
        <end position="159"/>
    </location>
</feature>
<dbReference type="EMBL" id="JAAVVK010000001">
    <property type="protein sequence ID" value="NKE38411.1"/>
    <property type="molecule type" value="Genomic_DNA"/>
</dbReference>
<feature type="transmembrane region" description="Helical" evidence="1">
    <location>
        <begin position="276"/>
        <end position="296"/>
    </location>
</feature>
<evidence type="ECO:0000313" key="2">
    <source>
        <dbReference type="EMBL" id="NKE38411.1"/>
    </source>
</evidence>
<dbReference type="InterPro" id="IPR037185">
    <property type="entry name" value="EmrE-like"/>
</dbReference>
<feature type="transmembrane region" description="Helical" evidence="1">
    <location>
        <begin position="342"/>
        <end position="366"/>
    </location>
</feature>
<proteinExistence type="predicted"/>
<keyword evidence="3" id="KW-1185">Reference proteome</keyword>
<keyword evidence="1" id="KW-0812">Transmembrane</keyword>
<dbReference type="AlphaFoldDB" id="A0A846TWK8"/>
<feature type="transmembrane region" description="Helical" evidence="1">
    <location>
        <begin position="39"/>
        <end position="64"/>
    </location>
</feature>
<evidence type="ECO:0008006" key="4">
    <source>
        <dbReference type="Google" id="ProtNLM"/>
    </source>
</evidence>
<gene>
    <name evidence="2" type="ORF">HER12_01385</name>
</gene>